<dbReference type="AlphaFoldDB" id="C8V9C3"/>
<dbReference type="InParanoid" id="C8V9C3"/>
<dbReference type="OMA" id="NEICWDK"/>
<name>C8V9C3_EMENI</name>
<evidence type="ECO:0000259" key="9">
    <source>
        <dbReference type="Pfam" id="PF02953"/>
    </source>
</evidence>
<dbReference type="eggNOG" id="KOG3489">
    <property type="taxonomic scope" value="Eukaryota"/>
</dbReference>
<comment type="similarity">
    <text evidence="2 8">Belongs to the small Tim family.</text>
</comment>
<keyword evidence="7 8" id="KW-0143">Chaperone</keyword>
<evidence type="ECO:0000256" key="7">
    <source>
        <dbReference type="ARBA" id="ARBA00023186"/>
    </source>
</evidence>
<dbReference type="InterPro" id="IPR035427">
    <property type="entry name" value="Tim10-like_dom_sf"/>
</dbReference>
<reference evidence="11" key="2">
    <citation type="journal article" date="2009" name="Fungal Genet. Biol.">
        <title>The 2008 update of the Aspergillus nidulans genome annotation: a community effort.</title>
        <authorList>
            <person name="Wortman J.R."/>
            <person name="Gilsenan J.M."/>
            <person name="Joardar V."/>
            <person name="Deegan J."/>
            <person name="Clutterbuck J."/>
            <person name="Andersen M.R."/>
            <person name="Archer D."/>
            <person name="Bencina M."/>
            <person name="Braus G."/>
            <person name="Coutinho P."/>
            <person name="von Dohren H."/>
            <person name="Doonan J."/>
            <person name="Driessen A.J."/>
            <person name="Durek P."/>
            <person name="Espeso E."/>
            <person name="Fekete E."/>
            <person name="Flipphi M."/>
            <person name="Estrada C.G."/>
            <person name="Geysens S."/>
            <person name="Goldman G."/>
            <person name="de Groot P.W."/>
            <person name="Hansen K."/>
            <person name="Harris S.D."/>
            <person name="Heinekamp T."/>
            <person name="Helmstaedt K."/>
            <person name="Henrissat B."/>
            <person name="Hofmann G."/>
            <person name="Homan T."/>
            <person name="Horio T."/>
            <person name="Horiuchi H."/>
            <person name="James S."/>
            <person name="Jones M."/>
            <person name="Karaffa L."/>
            <person name="Karanyi Z."/>
            <person name="Kato M."/>
            <person name="Keller N."/>
            <person name="Kelly D.E."/>
            <person name="Kiel J.A."/>
            <person name="Kim J.M."/>
            <person name="van der Klei I.J."/>
            <person name="Klis F.M."/>
            <person name="Kovalchuk A."/>
            <person name="Krasevec N."/>
            <person name="Kubicek C.P."/>
            <person name="Liu B."/>
            <person name="Maccabe A."/>
            <person name="Meyer V."/>
            <person name="Mirabito P."/>
            <person name="Miskei M."/>
            <person name="Mos M."/>
            <person name="Mullins J."/>
            <person name="Nelson D.R."/>
            <person name="Nielsen J."/>
            <person name="Oakley B.R."/>
            <person name="Osmani S.A."/>
            <person name="Pakula T."/>
            <person name="Paszewski A."/>
            <person name="Paulsen I."/>
            <person name="Pilsyk S."/>
            <person name="Pocsi I."/>
            <person name="Punt P.J."/>
            <person name="Ram A.F."/>
            <person name="Ren Q."/>
            <person name="Robellet X."/>
            <person name="Robson G."/>
            <person name="Seiboth B."/>
            <person name="van Solingen P."/>
            <person name="Specht T."/>
            <person name="Sun J."/>
            <person name="Taheri-Talesh N."/>
            <person name="Takeshita N."/>
            <person name="Ussery D."/>
            <person name="vanKuyk P.A."/>
            <person name="Visser H."/>
            <person name="van de Vondervoort P.J."/>
            <person name="de Vries R.P."/>
            <person name="Walton J."/>
            <person name="Xiang X."/>
            <person name="Xiong Y."/>
            <person name="Zeng A.P."/>
            <person name="Brandt B.W."/>
            <person name="Cornell M.J."/>
            <person name="van den Hondel C.A."/>
            <person name="Visser J."/>
            <person name="Oliver S.G."/>
            <person name="Turner G."/>
        </authorList>
    </citation>
    <scope>GENOME REANNOTATION</scope>
    <source>
        <strain evidence="11">FGSC A4 / ATCC 38163 / CBS 112.46 / NRRL 194 / M139</strain>
    </source>
</reference>
<evidence type="ECO:0000256" key="1">
    <source>
        <dbReference type="ARBA" id="ARBA00004137"/>
    </source>
</evidence>
<comment type="subcellular location">
    <subcellularLocation>
        <location evidence="1 8">Mitochondrion inner membrane</location>
        <topology evidence="1 8">Peripheral membrane protein</topology>
        <orientation evidence="1 8">Intermembrane side</orientation>
    </subcellularLocation>
</comment>
<keyword evidence="8" id="KW-0813">Transport</keyword>
<dbReference type="OrthoDB" id="344165at2759"/>
<dbReference type="VEuPathDB" id="FungiDB:AN11136"/>
<keyword evidence="11" id="KW-1185">Reference proteome</keyword>
<gene>
    <name evidence="10" type="ORF">ANIA_11136</name>
</gene>
<proteinExistence type="inferred from homology"/>
<keyword evidence="3 8" id="KW-0472">Membrane</keyword>
<dbReference type="KEGG" id="ani:ANIA_11136"/>
<comment type="subunit">
    <text evidence="8">Heterohexamer.</text>
</comment>
<keyword evidence="8" id="KW-0496">Mitochondrion</keyword>
<keyword evidence="4 8" id="KW-0653">Protein transport</keyword>
<dbReference type="Pfam" id="PF02953">
    <property type="entry name" value="zf-Tim10_DDP"/>
    <property type="match status" value="1"/>
</dbReference>
<evidence type="ECO:0000256" key="2">
    <source>
        <dbReference type="ARBA" id="ARBA00006720"/>
    </source>
</evidence>
<keyword evidence="3 8" id="KW-0999">Mitochondrion inner membrane</keyword>
<evidence type="ECO:0000313" key="11">
    <source>
        <dbReference type="Proteomes" id="UP000000560"/>
    </source>
</evidence>
<sequence>MEQTLDVSKLSEADQKELHQILQTESQKAAIQQNVHHLADACWKKCITSKVTSSRLEKSEEACAMNCVDRWLDTNNAVLKHLQAMQKQ</sequence>
<dbReference type="RefSeq" id="XP_050467768.1">
    <property type="nucleotide sequence ID" value="XM_050611782.1"/>
</dbReference>
<organism evidence="10 11">
    <name type="scientific">Emericella nidulans (strain FGSC A4 / ATCC 38163 / CBS 112.46 / NRRL 194 / M139)</name>
    <name type="common">Aspergillus nidulans</name>
    <dbReference type="NCBI Taxonomy" id="227321"/>
    <lineage>
        <taxon>Eukaryota</taxon>
        <taxon>Fungi</taxon>
        <taxon>Dikarya</taxon>
        <taxon>Ascomycota</taxon>
        <taxon>Pezizomycotina</taxon>
        <taxon>Eurotiomycetes</taxon>
        <taxon>Eurotiomycetidae</taxon>
        <taxon>Eurotiales</taxon>
        <taxon>Aspergillaceae</taxon>
        <taxon>Aspergillus</taxon>
        <taxon>Aspergillus subgen. Nidulantes</taxon>
    </lineage>
</organism>
<evidence type="ECO:0000256" key="4">
    <source>
        <dbReference type="ARBA" id="ARBA00022927"/>
    </source>
</evidence>
<feature type="domain" description="Tim10-like" evidence="9">
    <location>
        <begin position="20"/>
        <end position="84"/>
    </location>
</feature>
<dbReference type="EMBL" id="BN001303">
    <property type="protein sequence ID" value="CBF77867.1"/>
    <property type="molecule type" value="Genomic_DNA"/>
</dbReference>
<dbReference type="STRING" id="227321.C8V9C3"/>
<dbReference type="FunCoup" id="C8V9C3">
    <property type="interactions" value="493"/>
</dbReference>
<dbReference type="Gene3D" id="1.10.287.810">
    <property type="entry name" value="Mitochondrial import inner membrane translocase subunit tim13 like domains"/>
    <property type="match status" value="1"/>
</dbReference>
<dbReference type="SUPFAM" id="SSF144122">
    <property type="entry name" value="Tim10-like"/>
    <property type="match status" value="1"/>
</dbReference>
<reference evidence="11" key="1">
    <citation type="journal article" date="2005" name="Nature">
        <title>Sequencing of Aspergillus nidulans and comparative analysis with A. fumigatus and A. oryzae.</title>
        <authorList>
            <person name="Galagan J.E."/>
            <person name="Calvo S.E."/>
            <person name="Cuomo C."/>
            <person name="Ma L.J."/>
            <person name="Wortman J.R."/>
            <person name="Batzoglou S."/>
            <person name="Lee S.I."/>
            <person name="Basturkmen M."/>
            <person name="Spevak C.C."/>
            <person name="Clutterbuck J."/>
            <person name="Kapitonov V."/>
            <person name="Jurka J."/>
            <person name="Scazzocchio C."/>
            <person name="Farman M."/>
            <person name="Butler J."/>
            <person name="Purcell S."/>
            <person name="Harris S."/>
            <person name="Braus G.H."/>
            <person name="Draht O."/>
            <person name="Busch S."/>
            <person name="D'Enfert C."/>
            <person name="Bouchier C."/>
            <person name="Goldman G.H."/>
            <person name="Bell-Pedersen D."/>
            <person name="Griffiths-Jones S."/>
            <person name="Doonan J.H."/>
            <person name="Yu J."/>
            <person name="Vienken K."/>
            <person name="Pain A."/>
            <person name="Freitag M."/>
            <person name="Selker E.U."/>
            <person name="Archer D.B."/>
            <person name="Penalva M.A."/>
            <person name="Oakley B.R."/>
            <person name="Momany M."/>
            <person name="Tanaka T."/>
            <person name="Kumagai T."/>
            <person name="Asai K."/>
            <person name="Machida M."/>
            <person name="Nierman W.C."/>
            <person name="Denning D.W."/>
            <person name="Caddick M."/>
            <person name="Hynes M."/>
            <person name="Paoletti M."/>
            <person name="Fischer R."/>
            <person name="Miller B."/>
            <person name="Dyer P."/>
            <person name="Sachs M.S."/>
            <person name="Osmani S.A."/>
            <person name="Birren B.W."/>
        </authorList>
    </citation>
    <scope>NUCLEOTIDE SEQUENCE [LARGE SCALE GENOMIC DNA]</scope>
    <source>
        <strain evidence="11">FGSC A4 / ATCC 38163 / CBS 112.46 / NRRL 194 / M139</strain>
    </source>
</reference>
<accession>C8V9C3</accession>
<dbReference type="InterPro" id="IPR004217">
    <property type="entry name" value="Tim10-like"/>
</dbReference>
<dbReference type="GO" id="GO:0015031">
    <property type="term" value="P:protein transport"/>
    <property type="evidence" value="ECO:0007669"/>
    <property type="project" value="UniProtKB-KW"/>
</dbReference>
<dbReference type="HOGENOM" id="CLU_141397_1_0_1"/>
<dbReference type="GO" id="GO:0005743">
    <property type="term" value="C:mitochondrial inner membrane"/>
    <property type="evidence" value="ECO:0007669"/>
    <property type="project" value="UniProtKB-SubCell"/>
</dbReference>
<dbReference type="GeneID" id="74896804"/>
<keyword evidence="5 8" id="KW-0811">Translocation</keyword>
<evidence type="ECO:0000313" key="10">
    <source>
        <dbReference type="EMBL" id="CBF77867.1"/>
    </source>
</evidence>
<keyword evidence="6 8" id="KW-1015">Disulfide bond</keyword>
<evidence type="ECO:0000256" key="5">
    <source>
        <dbReference type="ARBA" id="ARBA00023010"/>
    </source>
</evidence>
<comment type="function">
    <text evidence="8">Mitochondrial intermembrane chaperone that participates in the import and insertion of some multi-pass transmembrane proteins into the mitochondrial inner membrane. Also required for the transfer of beta-barrel precursors from the TOM complex to the sorting and assembly machinery (SAM complex) of the outer membrane. Acts as a chaperone-like protein that protects the hydrophobic precursors from aggregation and guide them through the mitochondrial intermembrane space.</text>
</comment>
<dbReference type="Proteomes" id="UP000000560">
    <property type="component" value="Chromosome III"/>
</dbReference>
<evidence type="ECO:0000256" key="6">
    <source>
        <dbReference type="ARBA" id="ARBA00023157"/>
    </source>
</evidence>
<evidence type="ECO:0000256" key="3">
    <source>
        <dbReference type="ARBA" id="ARBA00022792"/>
    </source>
</evidence>
<comment type="domain">
    <text evidence="8">The twin CX3C motif contains 4 conserved Cys residues that form 2 disulfide bonds in the mitochondrial intermembrane space.</text>
</comment>
<evidence type="ECO:0000256" key="8">
    <source>
        <dbReference type="RuleBase" id="RU367043"/>
    </source>
</evidence>
<protein>
    <recommendedName>
        <fullName evidence="8">Mitochondrial import inner membrane translocase subunit</fullName>
    </recommendedName>
</protein>